<comment type="caution">
    <text evidence="4">The sequence shown here is derived from an EMBL/GenBank/DDBJ whole genome shotgun (WGS) entry which is preliminary data.</text>
</comment>
<dbReference type="InterPro" id="IPR050708">
    <property type="entry name" value="T6SS_VgrG/RHS"/>
</dbReference>
<dbReference type="PANTHER" id="PTHR32305:SF15">
    <property type="entry name" value="PROTEIN RHSA-RELATED"/>
    <property type="match status" value="1"/>
</dbReference>
<dbReference type="Pfam" id="PF25023">
    <property type="entry name" value="TEN_YD-shell"/>
    <property type="match status" value="1"/>
</dbReference>
<dbReference type="AlphaFoldDB" id="A0A4U0P6H9"/>
<evidence type="ECO:0000259" key="2">
    <source>
        <dbReference type="Pfam" id="PF18451"/>
    </source>
</evidence>
<evidence type="ECO:0000256" key="1">
    <source>
        <dbReference type="ARBA" id="ARBA00022737"/>
    </source>
</evidence>
<feature type="domain" description="Teneurin-like YD-shell" evidence="3">
    <location>
        <begin position="3"/>
        <end position="244"/>
    </location>
</feature>
<dbReference type="InterPro" id="IPR022385">
    <property type="entry name" value="Rhs_assc_core"/>
</dbReference>
<keyword evidence="5" id="KW-1185">Reference proteome</keyword>
<accession>A0A4U0P6H9</accession>
<organism evidence="4 5">
    <name type="scientific">Sphingobacterium olei</name>
    <dbReference type="NCBI Taxonomy" id="2571155"/>
    <lineage>
        <taxon>Bacteria</taxon>
        <taxon>Pseudomonadati</taxon>
        <taxon>Bacteroidota</taxon>
        <taxon>Sphingobacteriia</taxon>
        <taxon>Sphingobacteriales</taxon>
        <taxon>Sphingobacteriaceae</taxon>
        <taxon>Sphingobacterium</taxon>
    </lineage>
</organism>
<evidence type="ECO:0000259" key="3">
    <source>
        <dbReference type="Pfam" id="PF25023"/>
    </source>
</evidence>
<keyword evidence="1" id="KW-0677">Repeat</keyword>
<gene>
    <name evidence="4" type="ORF">FAZ15_05645</name>
</gene>
<name>A0A4U0P6H9_9SPHI</name>
<evidence type="ECO:0000313" key="5">
    <source>
        <dbReference type="Proteomes" id="UP000306808"/>
    </source>
</evidence>
<dbReference type="CDD" id="cd20727">
    <property type="entry name" value="CDI_toxin_Bp_tRNase-like"/>
    <property type="match status" value="1"/>
</dbReference>
<feature type="domain" description="tRNA nuclease CdiA C-terminal" evidence="2">
    <location>
        <begin position="399"/>
        <end position="471"/>
    </location>
</feature>
<sequence>MSEVLTYDDMGNIKTLKRDNGTTVTYSYSNSQKSNRLASLSGGLTGSYTYDLNGNATSERTGMAFTYNHLNLPKTATKTGTSVAYLYDALGVKLRKTATVSSTTTQRDYIGGIEYSKVGSGSSAIEMIHTGEGYLQNAAGIYTYHYNLPDHLGNVRAVLQRTTATTGTVVQKQDFYPFGKTKAILTGGINRYLYNGKEAQPELGNQLDYGARFYDAEIGRWNVIDPLAEKMRRHSPYNYAFNNPIRFIDPDGMAPEGVESLLMWARMSAAMEAGSERLEDMMYGEEDQEDPPKKKLSAEEIAKLNQESIDWQYDVLTKFNKGLLAVRTLFSGFGGEKSLKAVKGLKGGWLPNNWGTGSLIIEAGGNFSASEIAAANYMKSQGYRVFLRKPVGTRAGGQTSDLVVNGVNYDVYTPVTNSVNAIVSAVARKNSQTVGVIIDLSKTNVTGTQLNNILQRVQGAGATNIKNIITIPK</sequence>
<dbReference type="PANTHER" id="PTHR32305">
    <property type="match status" value="1"/>
</dbReference>
<dbReference type="Pfam" id="PF18451">
    <property type="entry name" value="CdiA_C"/>
    <property type="match status" value="1"/>
</dbReference>
<protein>
    <submittedName>
        <fullName evidence="4">Uncharacterized protein</fullName>
    </submittedName>
</protein>
<dbReference type="Proteomes" id="UP000306808">
    <property type="component" value="Unassembled WGS sequence"/>
</dbReference>
<dbReference type="OrthoDB" id="2972467at2"/>
<proteinExistence type="predicted"/>
<dbReference type="InterPro" id="IPR056823">
    <property type="entry name" value="TEN-like_YD-shell"/>
</dbReference>
<dbReference type="Gene3D" id="2.180.10.10">
    <property type="entry name" value="RHS repeat-associated core"/>
    <property type="match status" value="1"/>
</dbReference>
<dbReference type="InterPro" id="IPR040559">
    <property type="entry name" value="CdiA_C"/>
</dbReference>
<dbReference type="Gene3D" id="3.40.1350.120">
    <property type="match status" value="1"/>
</dbReference>
<dbReference type="NCBIfam" id="TIGR03696">
    <property type="entry name" value="Rhs_assc_core"/>
    <property type="match status" value="1"/>
</dbReference>
<dbReference type="EMBL" id="SUME01000002">
    <property type="protein sequence ID" value="TJZ62342.1"/>
    <property type="molecule type" value="Genomic_DNA"/>
</dbReference>
<reference evidence="4 5" key="1">
    <citation type="submission" date="2019-04" db="EMBL/GenBank/DDBJ databases">
        <title>Sphingobacterium olei sp. nov., isolated from oil-contaminated soil.</title>
        <authorList>
            <person name="Liu B."/>
        </authorList>
    </citation>
    <scope>NUCLEOTIDE SEQUENCE [LARGE SCALE GENOMIC DNA]</scope>
    <source>
        <strain evidence="4 5">HAL-9</strain>
    </source>
</reference>
<evidence type="ECO:0000313" key="4">
    <source>
        <dbReference type="EMBL" id="TJZ62342.1"/>
    </source>
</evidence>